<dbReference type="AlphaFoldDB" id="A0A0F8YKZ9"/>
<sequence length="186" mass="20063">MRAQLADIHKSIVSRGLNDVVELKPQKGQVTTSATKRESTTLGARQGGGRFLKWKSSDDWIDVHKEFGRGNLFEHISSTVDQLSRDVAIAEVLGPHPKATLKRMEREMDKALAEGAISSSGRKAARLTEKIGGPKVQLHSLFNIVTGNANVTDQGIVASISQANRNILISSLLGSSMFSGLSDTVL</sequence>
<evidence type="ECO:0000313" key="1">
    <source>
        <dbReference type="EMBL" id="KKK54844.1"/>
    </source>
</evidence>
<accession>A0A0F8YKZ9</accession>
<gene>
    <name evidence="1" type="ORF">LCGC14_3080610</name>
</gene>
<feature type="non-terminal residue" evidence="1">
    <location>
        <position position="186"/>
    </location>
</feature>
<organism evidence="1">
    <name type="scientific">marine sediment metagenome</name>
    <dbReference type="NCBI Taxonomy" id="412755"/>
    <lineage>
        <taxon>unclassified sequences</taxon>
        <taxon>metagenomes</taxon>
        <taxon>ecological metagenomes</taxon>
    </lineage>
</organism>
<proteinExistence type="predicted"/>
<reference evidence="1" key="1">
    <citation type="journal article" date="2015" name="Nature">
        <title>Complex archaea that bridge the gap between prokaryotes and eukaryotes.</title>
        <authorList>
            <person name="Spang A."/>
            <person name="Saw J.H."/>
            <person name="Jorgensen S.L."/>
            <person name="Zaremba-Niedzwiedzka K."/>
            <person name="Martijn J."/>
            <person name="Lind A.E."/>
            <person name="van Eijk R."/>
            <person name="Schleper C."/>
            <person name="Guy L."/>
            <person name="Ettema T.J."/>
        </authorList>
    </citation>
    <scope>NUCLEOTIDE SEQUENCE</scope>
</reference>
<name>A0A0F8YKZ9_9ZZZZ</name>
<comment type="caution">
    <text evidence="1">The sequence shown here is derived from an EMBL/GenBank/DDBJ whole genome shotgun (WGS) entry which is preliminary data.</text>
</comment>
<dbReference type="EMBL" id="LAZR01065792">
    <property type="protein sequence ID" value="KKK54844.1"/>
    <property type="molecule type" value="Genomic_DNA"/>
</dbReference>
<protein>
    <submittedName>
        <fullName evidence="1">Uncharacterized protein</fullName>
    </submittedName>
</protein>